<gene>
    <name evidence="2" type="ORF">BG36_18095</name>
    <name evidence="3" type="ORF">DES43_101161</name>
</gene>
<dbReference type="Proteomes" id="UP000019849">
    <property type="component" value="Unassembled WGS sequence"/>
</dbReference>
<evidence type="ECO:0000313" key="5">
    <source>
        <dbReference type="Proteomes" id="UP000294958"/>
    </source>
</evidence>
<keyword evidence="5" id="KW-1185">Reference proteome</keyword>
<dbReference type="STRING" id="69279.BG36_18095"/>
<dbReference type="PATRIC" id="fig|69279.3.peg.841"/>
<dbReference type="EMBL" id="SNZF01000001">
    <property type="protein sequence ID" value="TDR38093.1"/>
    <property type="molecule type" value="Genomic_DNA"/>
</dbReference>
<reference evidence="2 4" key="1">
    <citation type="submission" date="2014-02" db="EMBL/GenBank/DDBJ databases">
        <title>Aquamicrobium defluvii Genome sequencing.</title>
        <authorList>
            <person name="Wang X."/>
        </authorList>
    </citation>
    <scope>NUCLEOTIDE SEQUENCE [LARGE SCALE GENOMIC DNA]</scope>
    <source>
        <strain evidence="2 4">W13Z1</strain>
    </source>
</reference>
<dbReference type="OrthoDB" id="8116829at2"/>
<sequence>MFAVPFLSETMHRIGEARARHKTERLLRSLPLEIQKDIGWPEVTERRQRSTGIAARNNPGIFPGHA</sequence>
<organism evidence="2 4">
    <name type="scientific">Aquamicrobium defluvii</name>
    <dbReference type="NCBI Taxonomy" id="69279"/>
    <lineage>
        <taxon>Bacteria</taxon>
        <taxon>Pseudomonadati</taxon>
        <taxon>Pseudomonadota</taxon>
        <taxon>Alphaproteobacteria</taxon>
        <taxon>Hyphomicrobiales</taxon>
        <taxon>Phyllobacteriaceae</taxon>
        <taxon>Aquamicrobium</taxon>
    </lineage>
</organism>
<comment type="caution">
    <text evidence="2">The sequence shown here is derived from an EMBL/GenBank/DDBJ whole genome shotgun (WGS) entry which is preliminary data.</text>
</comment>
<accession>A0A011UVJ7</accession>
<evidence type="ECO:0000313" key="2">
    <source>
        <dbReference type="EMBL" id="EXL09878.1"/>
    </source>
</evidence>
<dbReference type="Proteomes" id="UP000294958">
    <property type="component" value="Unassembled WGS sequence"/>
</dbReference>
<evidence type="ECO:0000313" key="4">
    <source>
        <dbReference type="Proteomes" id="UP000019849"/>
    </source>
</evidence>
<dbReference type="EMBL" id="JENY01000004">
    <property type="protein sequence ID" value="EXL09878.1"/>
    <property type="molecule type" value="Genomic_DNA"/>
</dbReference>
<dbReference type="AlphaFoldDB" id="A0A011UVJ7"/>
<evidence type="ECO:0000256" key="1">
    <source>
        <dbReference type="SAM" id="MobiDB-lite"/>
    </source>
</evidence>
<proteinExistence type="predicted"/>
<name>A0A011UVJ7_9HYPH</name>
<dbReference type="HOGENOM" id="CLU_2821719_0_0_5"/>
<reference evidence="3 5" key="2">
    <citation type="submission" date="2019-03" db="EMBL/GenBank/DDBJ databases">
        <title>Genomic Encyclopedia of Type Strains, Phase IV (KMG-IV): sequencing the most valuable type-strain genomes for metagenomic binning, comparative biology and taxonomic classification.</title>
        <authorList>
            <person name="Goeker M."/>
        </authorList>
    </citation>
    <scope>NUCLEOTIDE SEQUENCE [LARGE SCALE GENOMIC DNA]</scope>
    <source>
        <strain evidence="3 5">DSM 11603</strain>
    </source>
</reference>
<evidence type="ECO:0000313" key="3">
    <source>
        <dbReference type="EMBL" id="TDR38093.1"/>
    </source>
</evidence>
<evidence type="ECO:0008006" key="6">
    <source>
        <dbReference type="Google" id="ProtNLM"/>
    </source>
</evidence>
<protein>
    <recommendedName>
        <fullName evidence="6">DUF1127 domain-containing protein</fullName>
    </recommendedName>
</protein>
<feature type="region of interest" description="Disordered" evidence="1">
    <location>
        <begin position="43"/>
        <end position="66"/>
    </location>
</feature>
<dbReference type="RefSeq" id="WP_035023796.1">
    <property type="nucleotide sequence ID" value="NZ_KK073879.1"/>
</dbReference>